<dbReference type="PATRIC" id="fig|162209.4.peg.346"/>
<dbReference type="RefSeq" id="WP_054817085.1">
    <property type="nucleotide sequence ID" value="NZ_BJCS01000002.1"/>
</dbReference>
<evidence type="ECO:0000256" key="7">
    <source>
        <dbReference type="ARBA" id="ARBA00023137"/>
    </source>
</evidence>
<proteinExistence type="inferred from homology"/>
<evidence type="ECO:0000256" key="1">
    <source>
        <dbReference type="ARBA" id="ARBA00007316"/>
    </source>
</evidence>
<evidence type="ECO:0000256" key="5">
    <source>
        <dbReference type="ARBA" id="ARBA00022777"/>
    </source>
</evidence>
<dbReference type="InterPro" id="IPR050445">
    <property type="entry name" value="Bact_polysacc_biosynth/exp"/>
</dbReference>
<dbReference type="SUPFAM" id="SSF52540">
    <property type="entry name" value="P-loop containing nucleoside triphosphate hydrolases"/>
    <property type="match status" value="1"/>
</dbReference>
<dbReference type="GO" id="GO:0004715">
    <property type="term" value="F:non-membrane spanning protein tyrosine kinase activity"/>
    <property type="evidence" value="ECO:0007669"/>
    <property type="project" value="UniProtKB-EC"/>
</dbReference>
<evidence type="ECO:0000256" key="6">
    <source>
        <dbReference type="ARBA" id="ARBA00022840"/>
    </source>
</evidence>
<dbReference type="Pfam" id="PF13614">
    <property type="entry name" value="AAA_31"/>
    <property type="match status" value="1"/>
</dbReference>
<dbReference type="NCBIfam" id="TIGR01007">
    <property type="entry name" value="eps_fam"/>
    <property type="match status" value="1"/>
</dbReference>
<dbReference type="FunFam" id="3.40.50.300:FF:000527">
    <property type="entry name" value="Tyrosine-protein kinase etk"/>
    <property type="match status" value="1"/>
</dbReference>
<evidence type="ECO:0000256" key="2">
    <source>
        <dbReference type="ARBA" id="ARBA00011903"/>
    </source>
</evidence>
<accession>A0A0U2ILF9</accession>
<sequence>MPTSTRNYNIITDVNPKSYISEAYRTLRTNIQFSTIDNHIRSIIVTSPEPSEGKSTTITNLAVAFAQEGKKVVLVDADLRKPTLHHFFMKSNRIGLSNLLAGQFTLQQAISDTHIDNLSLICSGPVPPNPAEMLNSKRLEQQLEELKKMFDIILFDAPPTLAVTDAQVLSTKCDGVVFVLNSGKVKRDTARKAIDRLNHVNAKILGVVLNNKDRNKNESPYYYYYGPNDKK</sequence>
<dbReference type="CDD" id="cd05387">
    <property type="entry name" value="BY-kinase"/>
    <property type="match status" value="1"/>
</dbReference>
<evidence type="ECO:0000313" key="10">
    <source>
        <dbReference type="EMBL" id="ALS20715.1"/>
    </source>
</evidence>
<dbReference type="AlphaFoldDB" id="A0A0U2ILF9"/>
<dbReference type="InterPro" id="IPR025669">
    <property type="entry name" value="AAA_dom"/>
</dbReference>
<evidence type="ECO:0000259" key="9">
    <source>
        <dbReference type="Pfam" id="PF13614"/>
    </source>
</evidence>
<dbReference type="Proteomes" id="UP000061660">
    <property type="component" value="Chromosome"/>
</dbReference>
<keyword evidence="7" id="KW-0829">Tyrosine-protein kinase</keyword>
<dbReference type="GO" id="GO:0005524">
    <property type="term" value="F:ATP binding"/>
    <property type="evidence" value="ECO:0007669"/>
    <property type="project" value="UniProtKB-KW"/>
</dbReference>
<keyword evidence="3" id="KW-0808">Transferase</keyword>
<evidence type="ECO:0000256" key="3">
    <source>
        <dbReference type="ARBA" id="ARBA00022679"/>
    </source>
</evidence>
<protein>
    <recommendedName>
        <fullName evidence="2">non-specific protein-tyrosine kinase</fullName>
        <ecNumber evidence="2">2.7.10.2</ecNumber>
    </recommendedName>
</protein>
<dbReference type="OrthoDB" id="9794577at2"/>
<reference evidence="11" key="1">
    <citation type="submission" date="2015-12" db="EMBL/GenBank/DDBJ databases">
        <title>Complete genome sequences of two moderately thermophilic Paenibacillus species.</title>
        <authorList>
            <person name="Butler R.III."/>
            <person name="Wang J."/>
            <person name="Stark B.C."/>
            <person name="Pombert J.-F."/>
        </authorList>
    </citation>
    <scope>NUCLEOTIDE SEQUENCE [LARGE SCALE GENOMIC DNA]</scope>
    <source>
        <strain evidence="11">32O-Y</strain>
    </source>
</reference>
<dbReference type="GO" id="GO:0042802">
    <property type="term" value="F:identical protein binding"/>
    <property type="evidence" value="ECO:0007669"/>
    <property type="project" value="UniProtKB-ARBA"/>
</dbReference>
<comment type="catalytic activity">
    <reaction evidence="8">
        <text>L-tyrosyl-[protein] + ATP = O-phospho-L-tyrosyl-[protein] + ADP + H(+)</text>
        <dbReference type="Rhea" id="RHEA:10596"/>
        <dbReference type="Rhea" id="RHEA-COMP:10136"/>
        <dbReference type="Rhea" id="RHEA-COMP:20101"/>
        <dbReference type="ChEBI" id="CHEBI:15378"/>
        <dbReference type="ChEBI" id="CHEBI:30616"/>
        <dbReference type="ChEBI" id="CHEBI:46858"/>
        <dbReference type="ChEBI" id="CHEBI:61978"/>
        <dbReference type="ChEBI" id="CHEBI:456216"/>
        <dbReference type="EC" id="2.7.10.2"/>
    </reaction>
</comment>
<comment type="similarity">
    <text evidence="1">Belongs to the CpsD/CapB family.</text>
</comment>
<dbReference type="EC" id="2.7.10.2" evidence="2"/>
<dbReference type="Gene3D" id="3.40.50.300">
    <property type="entry name" value="P-loop containing nucleotide triphosphate hydrolases"/>
    <property type="match status" value="1"/>
</dbReference>
<evidence type="ECO:0000256" key="4">
    <source>
        <dbReference type="ARBA" id="ARBA00022741"/>
    </source>
</evidence>
<keyword evidence="5 10" id="KW-0418">Kinase</keyword>
<dbReference type="PANTHER" id="PTHR32309">
    <property type="entry name" value="TYROSINE-PROTEIN KINASE"/>
    <property type="match status" value="1"/>
</dbReference>
<dbReference type="GO" id="GO:0005886">
    <property type="term" value="C:plasma membrane"/>
    <property type="evidence" value="ECO:0007669"/>
    <property type="project" value="UniProtKB-ARBA"/>
</dbReference>
<dbReference type="EMBL" id="CP013652">
    <property type="protein sequence ID" value="ALS20715.1"/>
    <property type="molecule type" value="Genomic_DNA"/>
</dbReference>
<feature type="domain" description="AAA" evidence="9">
    <location>
        <begin position="53"/>
        <end position="185"/>
    </location>
</feature>
<keyword evidence="4" id="KW-0547">Nucleotide-binding</keyword>
<organism evidence="10 11">
    <name type="scientific">Paenibacillus naphthalenovorans</name>
    <dbReference type="NCBI Taxonomy" id="162209"/>
    <lineage>
        <taxon>Bacteria</taxon>
        <taxon>Bacillati</taxon>
        <taxon>Bacillota</taxon>
        <taxon>Bacilli</taxon>
        <taxon>Bacillales</taxon>
        <taxon>Paenibacillaceae</taxon>
        <taxon>Paenibacillus</taxon>
    </lineage>
</organism>
<dbReference type="PANTHER" id="PTHR32309:SF13">
    <property type="entry name" value="FERRIC ENTEROBACTIN TRANSPORT PROTEIN FEPE"/>
    <property type="match status" value="1"/>
</dbReference>
<dbReference type="InterPro" id="IPR005702">
    <property type="entry name" value="Wzc-like_C"/>
</dbReference>
<evidence type="ECO:0000313" key="11">
    <source>
        <dbReference type="Proteomes" id="UP000061660"/>
    </source>
</evidence>
<keyword evidence="11" id="KW-1185">Reference proteome</keyword>
<dbReference type="KEGG" id="pnp:IJ22_03260"/>
<dbReference type="STRING" id="162209.IJ22_03260"/>
<reference evidence="10 11" key="2">
    <citation type="journal article" date="2016" name="Genome Announc.">
        <title>Complete Genome Sequences of Two Interactive Moderate Thermophiles, Paenibacillus napthalenovorans 32O-Y and Paenibacillus sp. 32O-W.</title>
        <authorList>
            <person name="Butler R.R.III."/>
            <person name="Wang J."/>
            <person name="Stark B.C."/>
            <person name="Pombert J.F."/>
        </authorList>
    </citation>
    <scope>NUCLEOTIDE SEQUENCE [LARGE SCALE GENOMIC DNA]</scope>
    <source>
        <strain evidence="10 11">32O-Y</strain>
    </source>
</reference>
<evidence type="ECO:0000256" key="8">
    <source>
        <dbReference type="ARBA" id="ARBA00051245"/>
    </source>
</evidence>
<dbReference type="InterPro" id="IPR027417">
    <property type="entry name" value="P-loop_NTPase"/>
</dbReference>
<gene>
    <name evidence="10" type="ORF">IJ22_03260</name>
</gene>
<keyword evidence="6" id="KW-0067">ATP-binding</keyword>
<name>A0A0U2ILF9_9BACL</name>